<evidence type="ECO:0000313" key="1">
    <source>
        <dbReference type="EMBL" id="GAJ10087.1"/>
    </source>
</evidence>
<dbReference type="Pfam" id="PF07309">
    <property type="entry name" value="FlaF"/>
    <property type="match status" value="1"/>
</dbReference>
<proteinExistence type="predicted"/>
<accession>X1V2P9</accession>
<reference evidence="1" key="1">
    <citation type="journal article" date="2014" name="Front. Microbiol.">
        <title>High frequency of phylogenetically diverse reductive dehalogenase-homologous genes in deep subseafloor sedimentary metagenomes.</title>
        <authorList>
            <person name="Kawai M."/>
            <person name="Futagami T."/>
            <person name="Toyoda A."/>
            <person name="Takaki Y."/>
            <person name="Nishi S."/>
            <person name="Hori S."/>
            <person name="Arai W."/>
            <person name="Tsubouchi T."/>
            <person name="Morono Y."/>
            <person name="Uchiyama I."/>
            <person name="Ito T."/>
            <person name="Fujiyama A."/>
            <person name="Inagaki F."/>
            <person name="Takami H."/>
        </authorList>
    </citation>
    <scope>NUCLEOTIDE SEQUENCE</scope>
    <source>
        <strain evidence="1">Expedition CK06-06</strain>
    </source>
</reference>
<gene>
    <name evidence="1" type="ORF">S12H4_54419</name>
</gene>
<comment type="caution">
    <text evidence="1">The sequence shown here is derived from an EMBL/GenBank/DDBJ whole genome shotgun (WGS) entry which is preliminary data.</text>
</comment>
<dbReference type="NCBIfam" id="NF009435">
    <property type="entry name" value="PRK12794.1"/>
    <property type="match status" value="1"/>
</dbReference>
<organism evidence="1">
    <name type="scientific">marine sediment metagenome</name>
    <dbReference type="NCBI Taxonomy" id="412755"/>
    <lineage>
        <taxon>unclassified sequences</taxon>
        <taxon>metagenomes</taxon>
        <taxon>ecological metagenomes</taxon>
    </lineage>
</organism>
<name>X1V2P9_9ZZZZ</name>
<protein>
    <recommendedName>
        <fullName evidence="2">Flagellar biosynthesis regulatory protein FlaF</fullName>
    </recommendedName>
</protein>
<dbReference type="EMBL" id="BARW01034785">
    <property type="protein sequence ID" value="GAJ10087.1"/>
    <property type="molecule type" value="Genomic_DNA"/>
</dbReference>
<evidence type="ECO:0008006" key="2">
    <source>
        <dbReference type="Google" id="ProtNLM"/>
    </source>
</evidence>
<dbReference type="InterPro" id="IPR010845">
    <property type="entry name" value="FlaF"/>
</dbReference>
<dbReference type="AlphaFoldDB" id="X1V2P9"/>
<sequence>MQAQTQSLRAYEHVEKATQSGREIEAAVLTKAAVKLKECQDNWDAPDRNSKLEEALKFNQRIWSIFQSELSREDHELPKKLRLDILRLAAFIDRRIFETMAFPAPEKLKIVIDINNNLAAGLRNSP</sequence>
<dbReference type="GO" id="GO:0044781">
    <property type="term" value="P:bacterial-type flagellum organization"/>
    <property type="evidence" value="ECO:0007669"/>
    <property type="project" value="InterPro"/>
</dbReference>